<sequence length="422" mass="45991">MTAGVGRARRRRRPTVGLFGQLGSGNVGNDASMRTVVDHLRSRHPTVDLRVMTTGNHEVADRYRVRASPLHVVDALPSRPHGAVGMLVRLWGKAADVVATVVWLVGLDVVIVPGMGVLEASVPMWAWQFPFALFTMCLAARLLGVQVALVGVGAQAVTQLPLRFLLVRSARTARYRSYRDELSRTAMHDMGVDTSSDPVFCDMVFALPVPVGVMPTPGCVGLGVMDYHGRNAATDRRRDAEIHASYLMMLSRFALRLIDSGRSLRLFVGDRVDVEVAEHLLHELRAARPGLADDRAVLVAADDFDALMTAMAQVEIVVATRYHNVVAALKVGKPTLSLGYAPKNAAMMESFGQGRFALALAGVDFEQLCDRFDELDADRSAAARAIEESSARYRTRAEEQLADLSRLLERRTGSSPRPGVPA</sequence>
<feature type="transmembrane region" description="Helical" evidence="1">
    <location>
        <begin position="97"/>
        <end position="118"/>
    </location>
</feature>
<dbReference type="EMBL" id="BJVJ01000035">
    <property type="protein sequence ID" value="GEL24517.1"/>
    <property type="molecule type" value="Genomic_DNA"/>
</dbReference>
<accession>A0A511DJB5</accession>
<gene>
    <name evidence="3" type="ORF">PSU4_34710</name>
</gene>
<dbReference type="InterPro" id="IPR007345">
    <property type="entry name" value="Polysacch_pyruvyl_Trfase"/>
</dbReference>
<feature type="domain" description="Polysaccharide pyruvyl transferase" evidence="2">
    <location>
        <begin position="26"/>
        <end position="340"/>
    </location>
</feature>
<evidence type="ECO:0000259" key="2">
    <source>
        <dbReference type="Pfam" id="PF04230"/>
    </source>
</evidence>
<dbReference type="OrthoDB" id="3358948at2"/>
<dbReference type="RefSeq" id="WP_147109522.1">
    <property type="nucleotide sequence ID" value="NZ_BJVJ01000035.1"/>
</dbReference>
<comment type="caution">
    <text evidence="3">The sequence shown here is derived from an EMBL/GenBank/DDBJ whole genome shotgun (WGS) entry which is preliminary data.</text>
</comment>
<keyword evidence="1" id="KW-1133">Transmembrane helix</keyword>
<evidence type="ECO:0000313" key="3">
    <source>
        <dbReference type="EMBL" id="GEL24517.1"/>
    </source>
</evidence>
<proteinExistence type="predicted"/>
<organism evidence="3 4">
    <name type="scientific">Pseudonocardia sulfidoxydans NBRC 16205</name>
    <dbReference type="NCBI Taxonomy" id="1223511"/>
    <lineage>
        <taxon>Bacteria</taxon>
        <taxon>Bacillati</taxon>
        <taxon>Actinomycetota</taxon>
        <taxon>Actinomycetes</taxon>
        <taxon>Pseudonocardiales</taxon>
        <taxon>Pseudonocardiaceae</taxon>
        <taxon>Pseudonocardia</taxon>
    </lineage>
</organism>
<evidence type="ECO:0000256" key="1">
    <source>
        <dbReference type="SAM" id="Phobius"/>
    </source>
</evidence>
<dbReference type="Proteomes" id="UP000321685">
    <property type="component" value="Unassembled WGS sequence"/>
</dbReference>
<name>A0A511DJB5_9PSEU</name>
<reference evidence="3 4" key="1">
    <citation type="submission" date="2019-07" db="EMBL/GenBank/DDBJ databases">
        <title>Whole genome shotgun sequence of Pseudonocardia sulfidoxydans NBRC 16205.</title>
        <authorList>
            <person name="Hosoyama A."/>
            <person name="Uohara A."/>
            <person name="Ohji S."/>
            <person name="Ichikawa N."/>
        </authorList>
    </citation>
    <scope>NUCLEOTIDE SEQUENCE [LARGE SCALE GENOMIC DNA]</scope>
    <source>
        <strain evidence="3 4">NBRC 16205</strain>
    </source>
</reference>
<keyword evidence="1" id="KW-0472">Membrane</keyword>
<dbReference type="Pfam" id="PF04230">
    <property type="entry name" value="PS_pyruv_trans"/>
    <property type="match status" value="1"/>
</dbReference>
<dbReference type="PANTHER" id="PTHR36836:SF1">
    <property type="entry name" value="COLANIC ACID BIOSYNTHESIS PROTEIN WCAK"/>
    <property type="match status" value="1"/>
</dbReference>
<protein>
    <submittedName>
        <fullName evidence="3">Membrane protein</fullName>
    </submittedName>
</protein>
<feature type="transmembrane region" description="Helical" evidence="1">
    <location>
        <begin position="138"/>
        <end position="166"/>
    </location>
</feature>
<keyword evidence="4" id="KW-1185">Reference proteome</keyword>
<keyword evidence="1" id="KW-0812">Transmembrane</keyword>
<dbReference type="PANTHER" id="PTHR36836">
    <property type="entry name" value="COLANIC ACID BIOSYNTHESIS PROTEIN WCAK"/>
    <property type="match status" value="1"/>
</dbReference>
<dbReference type="AlphaFoldDB" id="A0A511DJB5"/>
<evidence type="ECO:0000313" key="4">
    <source>
        <dbReference type="Proteomes" id="UP000321685"/>
    </source>
</evidence>